<gene>
    <name evidence="1" type="ORF">SAMN02983006_02554</name>
</gene>
<name>A0A1I4MAY1_9FIRM</name>
<dbReference type="Pfam" id="PF09719">
    <property type="entry name" value="C_GCAxxG_C_C"/>
    <property type="match status" value="1"/>
</dbReference>
<dbReference type="RefSeq" id="WP_089862555.1">
    <property type="nucleotide sequence ID" value="NZ_FOTI01000051.1"/>
</dbReference>
<organism evidence="1 2">
    <name type="scientific">Halanaerobium salsuginis</name>
    <dbReference type="NCBI Taxonomy" id="29563"/>
    <lineage>
        <taxon>Bacteria</taxon>
        <taxon>Bacillati</taxon>
        <taxon>Bacillota</taxon>
        <taxon>Clostridia</taxon>
        <taxon>Halanaerobiales</taxon>
        <taxon>Halanaerobiaceae</taxon>
        <taxon>Halanaerobium</taxon>
    </lineage>
</organism>
<keyword evidence="2" id="KW-1185">Reference proteome</keyword>
<reference evidence="1 2" key="1">
    <citation type="submission" date="2016-10" db="EMBL/GenBank/DDBJ databases">
        <authorList>
            <person name="de Groot N.N."/>
        </authorList>
    </citation>
    <scope>NUCLEOTIDE SEQUENCE [LARGE SCALE GENOMIC DNA]</scope>
    <source>
        <strain evidence="1 2">ATCC 51327</strain>
    </source>
</reference>
<protein>
    <submittedName>
        <fullName evidence="1">C_GCAxxG_C_C family probable redox protein</fullName>
    </submittedName>
</protein>
<evidence type="ECO:0000313" key="2">
    <source>
        <dbReference type="Proteomes" id="UP000199006"/>
    </source>
</evidence>
<evidence type="ECO:0000313" key="1">
    <source>
        <dbReference type="EMBL" id="SFM00344.1"/>
    </source>
</evidence>
<proteinExistence type="predicted"/>
<dbReference type="AlphaFoldDB" id="A0A1I4MAY1"/>
<dbReference type="OrthoDB" id="5459103at2"/>
<sequence length="140" mass="15881">MIEKINIKERVHNYYWQEDLNCATTILKVLAEMFAVDLEKQLIDAAIGMHGAGKFGAQCGLVEGSLLFLGIYGRKQNFSKEDIIRLCYNFADQFEHEYGSLICKDLRPAGFKKDNPPHLCEEITNSAAKFASNYIKTKVI</sequence>
<accession>A0A1I4MAY1</accession>
<dbReference type="InterPro" id="IPR010181">
    <property type="entry name" value="CGCAxxGCC_motif"/>
</dbReference>
<dbReference type="EMBL" id="FOTI01000051">
    <property type="protein sequence ID" value="SFM00344.1"/>
    <property type="molecule type" value="Genomic_DNA"/>
</dbReference>
<dbReference type="Proteomes" id="UP000199006">
    <property type="component" value="Unassembled WGS sequence"/>
</dbReference>